<dbReference type="Proteomes" id="UP000617340">
    <property type="component" value="Unassembled WGS sequence"/>
</dbReference>
<dbReference type="PANTHER" id="PTHR48029:SF1">
    <property type="entry name" value="NUCLEOLAR PROTEIN 8"/>
    <property type="match status" value="1"/>
</dbReference>
<protein>
    <recommendedName>
        <fullName evidence="4">Nucleolar protein 8</fullName>
    </recommendedName>
</protein>
<sequence>MIGHIEAEEKRLLSLKRKKEAFKVKEQLIRDALKSLDNKKASNKIVFDDNIEKDIATEKEEKKCKILFDNEDDDDEEVTWNNDKFKTKKDLDEKYIKLQASFGSDSRFTLDNRFIEENVQNEEDKEEVDECDLENEREWQFNILEDVLGAPIATKLKNEETVKKFAMIRYDPTEDKHKQYELTMEENKSSAKTKKRKKKIEIGVETNKDEPVVVSKDVYYSVSNSLTKSLNQQQGEFSLLKTYGKDIDETDKKNVAAVSAKINEEMPKKQKSFLNFDSANPFKYDSSDDENGIKLDIQRLRDHKEEKESNHLFVKDSDNFFFSTNDRRFEDALDFFKKEFAPNNEFKNLRRELKQIVRAKVRKNVKRTGKWGSRKKIKKLL</sequence>
<dbReference type="AlphaFoldDB" id="A0A834NPW1"/>
<keyword evidence="1" id="KW-0694">RNA-binding</keyword>
<dbReference type="GO" id="GO:0003723">
    <property type="term" value="F:RNA binding"/>
    <property type="evidence" value="ECO:0007669"/>
    <property type="project" value="UniProtKB-KW"/>
</dbReference>
<dbReference type="EMBL" id="JACSDZ010000002">
    <property type="protein sequence ID" value="KAF7415269.1"/>
    <property type="molecule type" value="Genomic_DNA"/>
</dbReference>
<proteinExistence type="predicted"/>
<reference evidence="2" key="1">
    <citation type="journal article" date="2020" name="G3 (Bethesda)">
        <title>High-Quality Assemblies for Three Invasive Social Wasps from the &lt;i&gt;Vespula&lt;/i&gt; Genus.</title>
        <authorList>
            <person name="Harrop T.W.R."/>
            <person name="Guhlin J."/>
            <person name="McLaughlin G.M."/>
            <person name="Permina E."/>
            <person name="Stockwell P."/>
            <person name="Gilligan J."/>
            <person name="Le Lec M.F."/>
            <person name="Gruber M.A.M."/>
            <person name="Quinn O."/>
            <person name="Lovegrove M."/>
            <person name="Duncan E.J."/>
            <person name="Remnant E.J."/>
            <person name="Van Eeckhoven J."/>
            <person name="Graham B."/>
            <person name="Knapp R.A."/>
            <person name="Langford K.W."/>
            <person name="Kronenberg Z."/>
            <person name="Press M.O."/>
            <person name="Eacker S.M."/>
            <person name="Wilson-Rankin E.E."/>
            <person name="Purcell J."/>
            <person name="Lester P.J."/>
            <person name="Dearden P.K."/>
        </authorList>
    </citation>
    <scope>NUCLEOTIDE SEQUENCE</scope>
    <source>
        <strain evidence="2">Linc-1</strain>
    </source>
</reference>
<keyword evidence="3" id="KW-1185">Reference proteome</keyword>
<organism evidence="2 3">
    <name type="scientific">Vespula germanica</name>
    <name type="common">German yellow jacket</name>
    <name type="synonym">Paravespula germanica</name>
    <dbReference type="NCBI Taxonomy" id="30212"/>
    <lineage>
        <taxon>Eukaryota</taxon>
        <taxon>Metazoa</taxon>
        <taxon>Ecdysozoa</taxon>
        <taxon>Arthropoda</taxon>
        <taxon>Hexapoda</taxon>
        <taxon>Insecta</taxon>
        <taxon>Pterygota</taxon>
        <taxon>Neoptera</taxon>
        <taxon>Endopterygota</taxon>
        <taxon>Hymenoptera</taxon>
        <taxon>Apocrita</taxon>
        <taxon>Aculeata</taxon>
        <taxon>Vespoidea</taxon>
        <taxon>Vespidae</taxon>
        <taxon>Vespinae</taxon>
        <taxon>Vespula</taxon>
    </lineage>
</organism>
<evidence type="ECO:0000313" key="3">
    <source>
        <dbReference type="Proteomes" id="UP000617340"/>
    </source>
</evidence>
<gene>
    <name evidence="2" type="ORF">HZH68_003758</name>
</gene>
<evidence type="ECO:0008006" key="4">
    <source>
        <dbReference type="Google" id="ProtNLM"/>
    </source>
</evidence>
<name>A0A834NPW1_VESGE</name>
<evidence type="ECO:0000256" key="1">
    <source>
        <dbReference type="ARBA" id="ARBA00022884"/>
    </source>
</evidence>
<accession>A0A834NPW1</accession>
<evidence type="ECO:0000313" key="2">
    <source>
        <dbReference type="EMBL" id="KAF7415269.1"/>
    </source>
</evidence>
<dbReference type="PANTHER" id="PTHR48029">
    <property type="entry name" value="NUCLEOLAR PROTEIN 8"/>
    <property type="match status" value="1"/>
</dbReference>
<comment type="caution">
    <text evidence="2">The sequence shown here is derived from an EMBL/GenBank/DDBJ whole genome shotgun (WGS) entry which is preliminary data.</text>
</comment>